<dbReference type="GO" id="GO:0016740">
    <property type="term" value="F:transferase activity"/>
    <property type="evidence" value="ECO:0007669"/>
    <property type="project" value="UniProtKB-KW"/>
</dbReference>
<dbReference type="Proteomes" id="UP000799753">
    <property type="component" value="Unassembled WGS sequence"/>
</dbReference>
<name>A0A6A6RPE2_9PLEO</name>
<keyword evidence="1" id="KW-0808">Transferase</keyword>
<organism evidence="1 2">
    <name type="scientific">Massarina eburnea CBS 473.64</name>
    <dbReference type="NCBI Taxonomy" id="1395130"/>
    <lineage>
        <taxon>Eukaryota</taxon>
        <taxon>Fungi</taxon>
        <taxon>Dikarya</taxon>
        <taxon>Ascomycota</taxon>
        <taxon>Pezizomycotina</taxon>
        <taxon>Dothideomycetes</taxon>
        <taxon>Pleosporomycetidae</taxon>
        <taxon>Pleosporales</taxon>
        <taxon>Massarineae</taxon>
        <taxon>Massarinaceae</taxon>
        <taxon>Massarina</taxon>
    </lineage>
</organism>
<dbReference type="OrthoDB" id="5412996at2759"/>
<dbReference type="InterPro" id="IPR051678">
    <property type="entry name" value="AGP_Transferase"/>
</dbReference>
<dbReference type="EMBL" id="MU006795">
    <property type="protein sequence ID" value="KAF2637005.1"/>
    <property type="molecule type" value="Genomic_DNA"/>
</dbReference>
<proteinExistence type="predicted"/>
<evidence type="ECO:0000313" key="1">
    <source>
        <dbReference type="EMBL" id="KAF2637005.1"/>
    </source>
</evidence>
<evidence type="ECO:0000313" key="2">
    <source>
        <dbReference type="Proteomes" id="UP000799753"/>
    </source>
</evidence>
<protein>
    <submittedName>
        <fullName evidence="1">Phosphotransferase enzyme family protein-like protein</fullName>
    </submittedName>
</protein>
<dbReference type="InterPro" id="IPR011009">
    <property type="entry name" value="Kinase-like_dom_sf"/>
</dbReference>
<dbReference type="AlphaFoldDB" id="A0A6A6RPE2"/>
<gene>
    <name evidence="1" type="ORF">P280DRAFT_472522</name>
</gene>
<dbReference type="SUPFAM" id="SSF56112">
    <property type="entry name" value="Protein kinase-like (PK-like)"/>
    <property type="match status" value="1"/>
</dbReference>
<dbReference type="PANTHER" id="PTHR21310:SF37">
    <property type="entry name" value="AMINOGLYCOSIDE PHOSPHOTRANSFERASE DOMAIN-CONTAINING PROTEIN"/>
    <property type="match status" value="1"/>
</dbReference>
<dbReference type="PANTHER" id="PTHR21310">
    <property type="entry name" value="AMINOGLYCOSIDE PHOSPHOTRANSFERASE-RELATED-RELATED"/>
    <property type="match status" value="1"/>
</dbReference>
<accession>A0A6A6RPE2</accession>
<sequence>MTFYDQIAEKISDDEWEEWKKRVLSVKDDVAQFVAQHRPGSKHAEVVNWLEGSFNLCLRITFGDGGTDAMIRFPGPGRNAFREEKTVNEINAIQFIQENTTIPVPRLIAWGLTKDSPQQLGPFIISEFVQGTCLSNFVADPSSPTDLWLDPDVDDKLIDTVYEQISDFMLQLFRFDFDKIGAISKDKESWVVTGRPLTYAMNKLATSAFYPMDKMPTSPFHSATDYFKAVADSYMTHLVTQRNFCTSRSSAEQLYTARQLFARCVPQYCTWDSPFKLFCDDFRAQNMLIDPDTYRITAVYDLEFTNAMPKQYACSAPWWLLLIGPEVYLFRDRTIDEFKTAYEPRLNQFLAAMRRVEAAKGTHADDCLSGLMAESWDSKTCWFNVATRRPIDIDTIFENSLNDKADGLEALDEEMRVALPRFVAMKMEQLREYDSDCKRLL</sequence>
<reference evidence="1" key="1">
    <citation type="journal article" date="2020" name="Stud. Mycol.">
        <title>101 Dothideomycetes genomes: a test case for predicting lifestyles and emergence of pathogens.</title>
        <authorList>
            <person name="Haridas S."/>
            <person name="Albert R."/>
            <person name="Binder M."/>
            <person name="Bloem J."/>
            <person name="Labutti K."/>
            <person name="Salamov A."/>
            <person name="Andreopoulos B."/>
            <person name="Baker S."/>
            <person name="Barry K."/>
            <person name="Bills G."/>
            <person name="Bluhm B."/>
            <person name="Cannon C."/>
            <person name="Castanera R."/>
            <person name="Culley D."/>
            <person name="Daum C."/>
            <person name="Ezra D."/>
            <person name="Gonzalez J."/>
            <person name="Henrissat B."/>
            <person name="Kuo A."/>
            <person name="Liang C."/>
            <person name="Lipzen A."/>
            <person name="Lutzoni F."/>
            <person name="Magnuson J."/>
            <person name="Mondo S."/>
            <person name="Nolan M."/>
            <person name="Ohm R."/>
            <person name="Pangilinan J."/>
            <person name="Park H.-J."/>
            <person name="Ramirez L."/>
            <person name="Alfaro M."/>
            <person name="Sun H."/>
            <person name="Tritt A."/>
            <person name="Yoshinaga Y."/>
            <person name="Zwiers L.-H."/>
            <person name="Turgeon B."/>
            <person name="Goodwin S."/>
            <person name="Spatafora J."/>
            <person name="Crous P."/>
            <person name="Grigoriev I."/>
        </authorList>
    </citation>
    <scope>NUCLEOTIDE SEQUENCE</scope>
    <source>
        <strain evidence="1">CBS 473.64</strain>
    </source>
</reference>
<keyword evidence="2" id="KW-1185">Reference proteome</keyword>